<dbReference type="RefSeq" id="WP_075727674.1">
    <property type="nucleotide sequence ID" value="NZ_CP009245.1"/>
</dbReference>
<dbReference type="InterPro" id="IPR056935">
    <property type="entry name" value="Rv0428c-like_C"/>
</dbReference>
<dbReference type="PROSITE" id="PS51186">
    <property type="entry name" value="GNAT"/>
    <property type="match status" value="1"/>
</dbReference>
<organism evidence="2 3">
    <name type="scientific">Corynebacterium aquilae DSM 44791</name>
    <dbReference type="NCBI Taxonomy" id="1431546"/>
    <lineage>
        <taxon>Bacteria</taxon>
        <taxon>Bacillati</taxon>
        <taxon>Actinomycetota</taxon>
        <taxon>Actinomycetes</taxon>
        <taxon>Mycobacteriales</taxon>
        <taxon>Corynebacteriaceae</taxon>
        <taxon>Corynebacterium</taxon>
    </lineage>
</organism>
<protein>
    <submittedName>
        <fullName evidence="2">Acetyltransferase</fullName>
    </submittedName>
</protein>
<proteinExistence type="predicted"/>
<reference evidence="2 3" key="1">
    <citation type="submission" date="2014-08" db="EMBL/GenBank/DDBJ databases">
        <title>Complete genome sequence of Corynebacterium aquilae S-613T(T) (=DSM 44791(T)), isolated from the choana of a healthy golden eagle.</title>
        <authorList>
            <person name="Ruckert C."/>
            <person name="Albersmeier A."/>
            <person name="Winkler A."/>
            <person name="Kalinowski J."/>
        </authorList>
    </citation>
    <scope>NUCLEOTIDE SEQUENCE [LARGE SCALE GENOMIC DNA]</scope>
    <source>
        <strain evidence="2 3">S-613</strain>
    </source>
</reference>
<evidence type="ECO:0000259" key="1">
    <source>
        <dbReference type="PROSITE" id="PS51186"/>
    </source>
</evidence>
<dbReference type="STRING" id="1431546.CAQU_11230"/>
<evidence type="ECO:0000313" key="3">
    <source>
        <dbReference type="Proteomes" id="UP000185478"/>
    </source>
</evidence>
<gene>
    <name evidence="2" type="ORF">CAQU_11230</name>
</gene>
<keyword evidence="2" id="KW-0808">Transferase</keyword>
<dbReference type="OrthoDB" id="9775595at2"/>
<dbReference type="Pfam" id="PF24553">
    <property type="entry name" value="Rv0428c_C"/>
    <property type="match status" value="1"/>
</dbReference>
<dbReference type="Pfam" id="PF24551">
    <property type="entry name" value="SH3_Rv0428c"/>
    <property type="match status" value="1"/>
</dbReference>
<dbReference type="Gene3D" id="3.40.630.30">
    <property type="match status" value="1"/>
</dbReference>
<feature type="domain" description="N-acetyltransferase" evidence="1">
    <location>
        <begin position="219"/>
        <end position="358"/>
    </location>
</feature>
<sequence length="358" mass="39996">MSPKDTPRTRRHRTAHRAPTIGDRVIVRRKLPDTPGHLTDVIGHVENTEPLTIRPQSVGGFASTAEPITIDEDLIVVCKVLAPRTIRNSDIRNVEYATAESFPGIEHTWVGSWVLRAGDGVTERSNSAAPLGPGAVFDPVPLDDIFDFYRRHNLPPRLLIPDRIGRAAENIVANPGWDLGEEILVLTADMDDEHRAMYANPQLTLAQLAKRCNIGTDVIEFRVDDQPDEAWLAMYHFRGQQLPTHALNLLRENINGRMGFGRITIDGHTVAITRGTITTSPDGRTWLGYSAVEVADAWRRKGLGRTLGQLMLGWGATHHADHAYLQVIENNHAGRALYDSLGFIEHHRHRYATYHQTP</sequence>
<evidence type="ECO:0000313" key="2">
    <source>
        <dbReference type="EMBL" id="APT85522.1"/>
    </source>
</evidence>
<dbReference type="InterPro" id="IPR016181">
    <property type="entry name" value="Acyl_CoA_acyltransferase"/>
</dbReference>
<keyword evidence="3" id="KW-1185">Reference proteome</keyword>
<accession>A0A1L7CI34</accession>
<dbReference type="InterPro" id="IPR056934">
    <property type="entry name" value="SH3_Rv0428c"/>
</dbReference>
<dbReference type="InterPro" id="IPR000182">
    <property type="entry name" value="GNAT_dom"/>
</dbReference>
<name>A0A1L7CI34_9CORY</name>
<dbReference type="GO" id="GO:0016747">
    <property type="term" value="F:acyltransferase activity, transferring groups other than amino-acyl groups"/>
    <property type="evidence" value="ECO:0007669"/>
    <property type="project" value="InterPro"/>
</dbReference>
<dbReference type="KEGG" id="caqu:CAQU_11230"/>
<dbReference type="AlphaFoldDB" id="A0A1L7CI34"/>
<dbReference type="SUPFAM" id="SSF55729">
    <property type="entry name" value="Acyl-CoA N-acyltransferases (Nat)"/>
    <property type="match status" value="1"/>
</dbReference>
<dbReference type="Proteomes" id="UP000185478">
    <property type="component" value="Chromosome"/>
</dbReference>
<dbReference type="EMBL" id="CP009245">
    <property type="protein sequence ID" value="APT85522.1"/>
    <property type="molecule type" value="Genomic_DNA"/>
</dbReference>